<name>A0A2N5NH87_MEDGN</name>
<feature type="transmembrane region" description="Helical" evidence="1">
    <location>
        <begin position="42"/>
        <end position="64"/>
    </location>
</feature>
<proteinExistence type="predicted"/>
<evidence type="ECO:0000313" key="2">
    <source>
        <dbReference type="EMBL" id="PLT54371.1"/>
    </source>
</evidence>
<sequence>MNFNFGIVFAIICLIIGLLMMIFYQPFWWLMKKKEMPEHYKWYLRIPGILLMILGIGVIVLSVLENFLF</sequence>
<organism evidence="2 3">
    <name type="scientific">Mediterraneibacter gnavus</name>
    <name type="common">Ruminococcus gnavus</name>
    <dbReference type="NCBI Taxonomy" id="33038"/>
    <lineage>
        <taxon>Bacteria</taxon>
        <taxon>Bacillati</taxon>
        <taxon>Bacillota</taxon>
        <taxon>Clostridia</taxon>
        <taxon>Lachnospirales</taxon>
        <taxon>Lachnospiraceae</taxon>
        <taxon>Mediterraneibacter</taxon>
    </lineage>
</organism>
<dbReference type="EMBL" id="NIHM01000013">
    <property type="protein sequence ID" value="PLT54371.1"/>
    <property type="molecule type" value="Genomic_DNA"/>
</dbReference>
<evidence type="ECO:0000256" key="1">
    <source>
        <dbReference type="SAM" id="Phobius"/>
    </source>
</evidence>
<keyword evidence="1" id="KW-0472">Membrane</keyword>
<feature type="transmembrane region" description="Helical" evidence="1">
    <location>
        <begin position="6"/>
        <end position="30"/>
    </location>
</feature>
<keyword evidence="1" id="KW-0812">Transmembrane</keyword>
<evidence type="ECO:0000313" key="3">
    <source>
        <dbReference type="Proteomes" id="UP000234849"/>
    </source>
</evidence>
<protein>
    <submittedName>
        <fullName evidence="2">Uncharacterized protein</fullName>
    </submittedName>
</protein>
<dbReference type="RefSeq" id="WP_101879864.1">
    <property type="nucleotide sequence ID" value="NZ_NIHM01000013.1"/>
</dbReference>
<keyword evidence="1" id="KW-1133">Transmembrane helix</keyword>
<accession>A0A2N5NH87</accession>
<reference evidence="2 3" key="1">
    <citation type="journal article" date="2017" name="Genome Med.">
        <title>A novel Ruminococcus gnavus clade enriched in inflammatory bowel disease patients.</title>
        <authorList>
            <person name="Hall A.B."/>
            <person name="Yassour M."/>
            <person name="Sauk J."/>
            <person name="Garner A."/>
            <person name="Jiang X."/>
            <person name="Arthur T."/>
            <person name="Lagoudas G.K."/>
            <person name="Vatanen T."/>
            <person name="Fornelos N."/>
            <person name="Wilson R."/>
            <person name="Bertha M."/>
            <person name="Cohen M."/>
            <person name="Garber J."/>
            <person name="Khalili H."/>
            <person name="Gevers D."/>
            <person name="Ananthakrishnan A.N."/>
            <person name="Kugathasan S."/>
            <person name="Lander E.S."/>
            <person name="Blainey P."/>
            <person name="Vlamakis H."/>
            <person name="Xavier R.J."/>
            <person name="Huttenhower C."/>
        </authorList>
    </citation>
    <scope>NUCLEOTIDE SEQUENCE [LARGE SCALE GENOMIC DNA]</scope>
    <source>
        <strain evidence="2 3">RJX1118</strain>
    </source>
</reference>
<dbReference type="AlphaFoldDB" id="A0A2N5NH87"/>
<comment type="caution">
    <text evidence="2">The sequence shown here is derived from an EMBL/GenBank/DDBJ whole genome shotgun (WGS) entry which is preliminary data.</text>
</comment>
<dbReference type="Proteomes" id="UP000234849">
    <property type="component" value="Unassembled WGS sequence"/>
</dbReference>
<gene>
    <name evidence="2" type="ORF">CDL18_10315</name>
</gene>